<protein>
    <submittedName>
        <fullName evidence="2">Uncharacterized protein</fullName>
    </submittedName>
</protein>
<name>A0ABQ9UMB8_SAGOE</name>
<dbReference type="Proteomes" id="UP001266305">
    <property type="component" value="Unassembled WGS sequence"/>
</dbReference>
<proteinExistence type="predicted"/>
<dbReference type="EMBL" id="JASSZA010000011">
    <property type="protein sequence ID" value="KAK2098232.1"/>
    <property type="molecule type" value="Genomic_DNA"/>
</dbReference>
<reference evidence="2 3" key="1">
    <citation type="submission" date="2023-05" db="EMBL/GenBank/DDBJ databases">
        <title>B98-5 Cell Line De Novo Hybrid Assembly: An Optical Mapping Approach.</title>
        <authorList>
            <person name="Kananen K."/>
            <person name="Auerbach J.A."/>
            <person name="Kautto E."/>
            <person name="Blachly J.S."/>
        </authorList>
    </citation>
    <scope>NUCLEOTIDE SEQUENCE [LARGE SCALE GENOMIC DNA]</scope>
    <source>
        <strain evidence="2">B95-8</strain>
        <tissue evidence="2">Cell line</tissue>
    </source>
</reference>
<keyword evidence="3" id="KW-1185">Reference proteome</keyword>
<comment type="caution">
    <text evidence="2">The sequence shown here is derived from an EMBL/GenBank/DDBJ whole genome shotgun (WGS) entry which is preliminary data.</text>
</comment>
<feature type="region of interest" description="Disordered" evidence="1">
    <location>
        <begin position="34"/>
        <end position="59"/>
    </location>
</feature>
<accession>A0ABQ9UMB8</accession>
<sequence length="101" mass="10703">MYLRVSRLLAWDLQPHRGSKWTLTAPVPLVAPAHASAPASAKSANAPPPRRAAAPAAPWAVPSVPRAASAKEHQRSAAAVPDVWTALLPDINRPSCTNLDF</sequence>
<evidence type="ECO:0000256" key="1">
    <source>
        <dbReference type="SAM" id="MobiDB-lite"/>
    </source>
</evidence>
<gene>
    <name evidence="2" type="ORF">P7K49_023683</name>
</gene>
<evidence type="ECO:0000313" key="2">
    <source>
        <dbReference type="EMBL" id="KAK2098232.1"/>
    </source>
</evidence>
<evidence type="ECO:0000313" key="3">
    <source>
        <dbReference type="Proteomes" id="UP001266305"/>
    </source>
</evidence>
<organism evidence="2 3">
    <name type="scientific">Saguinus oedipus</name>
    <name type="common">Cotton-top tamarin</name>
    <name type="synonym">Oedipomidas oedipus</name>
    <dbReference type="NCBI Taxonomy" id="9490"/>
    <lineage>
        <taxon>Eukaryota</taxon>
        <taxon>Metazoa</taxon>
        <taxon>Chordata</taxon>
        <taxon>Craniata</taxon>
        <taxon>Vertebrata</taxon>
        <taxon>Euteleostomi</taxon>
        <taxon>Mammalia</taxon>
        <taxon>Eutheria</taxon>
        <taxon>Euarchontoglires</taxon>
        <taxon>Primates</taxon>
        <taxon>Haplorrhini</taxon>
        <taxon>Platyrrhini</taxon>
        <taxon>Cebidae</taxon>
        <taxon>Callitrichinae</taxon>
        <taxon>Saguinus</taxon>
    </lineage>
</organism>